<evidence type="ECO:0000313" key="13">
    <source>
        <dbReference type="Proteomes" id="UP000198589"/>
    </source>
</evidence>
<sequence length="169" mass="18244">MKRAAFRLQPVLELRRTEERAAAAAAAEAANAAAEADRRAAEYERSLSSAVLPRSLPAGQFLATMAMLRTAATDASDARAMATATAEQSELVRARWTAAAQRTKGLERLRDRHLAALRHAEDAAEERAVDDLVTGRVGRSGARPADDCADDPADGGDQRHETREVPWRA</sequence>
<keyword evidence="6" id="KW-0145">Chemotaxis</keyword>
<evidence type="ECO:0000256" key="2">
    <source>
        <dbReference type="ARBA" id="ARBA00010004"/>
    </source>
</evidence>
<evidence type="ECO:0000256" key="6">
    <source>
        <dbReference type="ARBA" id="ARBA00022500"/>
    </source>
</evidence>
<dbReference type="STRING" id="1798228.SAMN05216574_12318"/>
<gene>
    <name evidence="12" type="ORF">SAMN05216574_12318</name>
</gene>
<evidence type="ECO:0000256" key="9">
    <source>
        <dbReference type="ARBA" id="ARBA00023136"/>
    </source>
</evidence>
<dbReference type="GO" id="GO:0044781">
    <property type="term" value="P:bacterial-type flagellum organization"/>
    <property type="evidence" value="ECO:0007669"/>
    <property type="project" value="UniProtKB-KW"/>
</dbReference>
<keyword evidence="4" id="KW-0813">Transport</keyword>
<dbReference type="Gene3D" id="1.10.287.1700">
    <property type="match status" value="1"/>
</dbReference>
<reference evidence="13" key="1">
    <citation type="submission" date="2016-10" db="EMBL/GenBank/DDBJ databases">
        <authorList>
            <person name="Varghese N."/>
            <person name="Submissions S."/>
        </authorList>
    </citation>
    <scope>NUCLEOTIDE SEQUENCE [LARGE SCALE GENOMIC DNA]</scope>
    <source>
        <strain evidence="13">DSM 46838</strain>
    </source>
</reference>
<dbReference type="GO" id="GO:0071973">
    <property type="term" value="P:bacterial-type flagellum-dependent cell motility"/>
    <property type="evidence" value="ECO:0007669"/>
    <property type="project" value="InterPro"/>
</dbReference>
<dbReference type="GO" id="GO:0006935">
    <property type="term" value="P:chemotaxis"/>
    <property type="evidence" value="ECO:0007669"/>
    <property type="project" value="UniProtKB-KW"/>
</dbReference>
<evidence type="ECO:0000256" key="4">
    <source>
        <dbReference type="ARBA" id="ARBA00022448"/>
    </source>
</evidence>
<evidence type="ECO:0000256" key="3">
    <source>
        <dbReference type="ARBA" id="ARBA00020392"/>
    </source>
</evidence>
<keyword evidence="9" id="KW-0472">Membrane</keyword>
<keyword evidence="8" id="KW-0653">Protein transport</keyword>
<protein>
    <recommendedName>
        <fullName evidence="3">Flagellar FliJ protein</fullName>
    </recommendedName>
</protein>
<keyword evidence="10" id="KW-1006">Bacterial flagellum protein export</keyword>
<dbReference type="GO" id="GO:0015031">
    <property type="term" value="P:protein transport"/>
    <property type="evidence" value="ECO:0007669"/>
    <property type="project" value="UniProtKB-KW"/>
</dbReference>
<proteinExistence type="inferred from homology"/>
<evidence type="ECO:0000313" key="12">
    <source>
        <dbReference type="EMBL" id="SFF69493.1"/>
    </source>
</evidence>
<dbReference type="GO" id="GO:0009288">
    <property type="term" value="C:bacterial-type flagellum"/>
    <property type="evidence" value="ECO:0007669"/>
    <property type="project" value="InterPro"/>
</dbReference>
<keyword evidence="12" id="KW-0969">Cilium</keyword>
<feature type="compositionally biased region" description="Basic and acidic residues" evidence="11">
    <location>
        <begin position="121"/>
        <end position="130"/>
    </location>
</feature>
<dbReference type="AlphaFoldDB" id="A0A1I2KSG4"/>
<dbReference type="InterPro" id="IPR012823">
    <property type="entry name" value="Flagell_FliJ"/>
</dbReference>
<dbReference type="Proteomes" id="UP000198589">
    <property type="component" value="Unassembled WGS sequence"/>
</dbReference>
<keyword evidence="12" id="KW-0282">Flagellum</keyword>
<dbReference type="Pfam" id="PF02050">
    <property type="entry name" value="FliJ"/>
    <property type="match status" value="1"/>
</dbReference>
<dbReference type="GO" id="GO:0005886">
    <property type="term" value="C:plasma membrane"/>
    <property type="evidence" value="ECO:0007669"/>
    <property type="project" value="UniProtKB-SubCell"/>
</dbReference>
<keyword evidence="7" id="KW-1005">Bacterial flagellum biogenesis</keyword>
<accession>A0A1I2KSG4</accession>
<feature type="region of interest" description="Disordered" evidence="11">
    <location>
        <begin position="121"/>
        <end position="169"/>
    </location>
</feature>
<evidence type="ECO:0000256" key="10">
    <source>
        <dbReference type="ARBA" id="ARBA00023225"/>
    </source>
</evidence>
<evidence type="ECO:0000256" key="8">
    <source>
        <dbReference type="ARBA" id="ARBA00022927"/>
    </source>
</evidence>
<dbReference type="InterPro" id="IPR053716">
    <property type="entry name" value="Flag_assembly_chemotaxis_eff"/>
</dbReference>
<feature type="compositionally biased region" description="Basic and acidic residues" evidence="11">
    <location>
        <begin position="156"/>
        <end position="169"/>
    </location>
</feature>
<keyword evidence="5" id="KW-1003">Cell membrane</keyword>
<name>A0A1I2KSG4_9ACTN</name>
<organism evidence="12 13">
    <name type="scientific">Blastococcus tunisiensis</name>
    <dbReference type="NCBI Taxonomy" id="1798228"/>
    <lineage>
        <taxon>Bacteria</taxon>
        <taxon>Bacillati</taxon>
        <taxon>Actinomycetota</taxon>
        <taxon>Actinomycetes</taxon>
        <taxon>Geodermatophilales</taxon>
        <taxon>Geodermatophilaceae</taxon>
        <taxon>Blastococcus</taxon>
    </lineage>
</organism>
<evidence type="ECO:0000256" key="1">
    <source>
        <dbReference type="ARBA" id="ARBA00004413"/>
    </source>
</evidence>
<evidence type="ECO:0000256" key="11">
    <source>
        <dbReference type="SAM" id="MobiDB-lite"/>
    </source>
</evidence>
<dbReference type="EMBL" id="FOND01000023">
    <property type="protein sequence ID" value="SFF69493.1"/>
    <property type="molecule type" value="Genomic_DNA"/>
</dbReference>
<evidence type="ECO:0000256" key="7">
    <source>
        <dbReference type="ARBA" id="ARBA00022795"/>
    </source>
</evidence>
<comment type="subcellular location">
    <subcellularLocation>
        <location evidence="1">Cell membrane</location>
        <topology evidence="1">Peripheral membrane protein</topology>
        <orientation evidence="1">Cytoplasmic side</orientation>
    </subcellularLocation>
</comment>
<comment type="similarity">
    <text evidence="2">Belongs to the FliJ family.</text>
</comment>
<keyword evidence="13" id="KW-1185">Reference proteome</keyword>
<evidence type="ECO:0000256" key="5">
    <source>
        <dbReference type="ARBA" id="ARBA00022475"/>
    </source>
</evidence>
<keyword evidence="12" id="KW-0966">Cell projection</keyword>
<dbReference type="RefSeq" id="WP_092202920.1">
    <property type="nucleotide sequence ID" value="NZ_FOND01000023.1"/>
</dbReference>